<organism evidence="1 2">
    <name type="scientific">Brachybacterium hainanense</name>
    <dbReference type="NCBI Taxonomy" id="1541174"/>
    <lineage>
        <taxon>Bacteria</taxon>
        <taxon>Bacillati</taxon>
        <taxon>Actinomycetota</taxon>
        <taxon>Actinomycetes</taxon>
        <taxon>Micrococcales</taxon>
        <taxon>Dermabacteraceae</taxon>
        <taxon>Brachybacterium</taxon>
    </lineage>
</organism>
<dbReference type="SUPFAM" id="SSF54060">
    <property type="entry name" value="His-Me finger endonucleases"/>
    <property type="match status" value="1"/>
</dbReference>
<name>A0ABV6R955_9MICO</name>
<proteinExistence type="predicted"/>
<dbReference type="RefSeq" id="WP_376979144.1">
    <property type="nucleotide sequence ID" value="NZ_JBHLSV010000005.1"/>
</dbReference>
<accession>A0ABV6R955</accession>
<evidence type="ECO:0000313" key="2">
    <source>
        <dbReference type="Proteomes" id="UP001589793"/>
    </source>
</evidence>
<dbReference type="Proteomes" id="UP001589793">
    <property type="component" value="Unassembled WGS sequence"/>
</dbReference>
<dbReference type="InterPro" id="IPR044930">
    <property type="entry name" value="Homing_endonuclease_His-Me"/>
</dbReference>
<dbReference type="Gene3D" id="3.90.75.10">
    <property type="entry name" value="Homing Intron 3 (I-ppo) Encoded Endonuclease, Chain A"/>
    <property type="match status" value="1"/>
</dbReference>
<reference evidence="1 2" key="1">
    <citation type="submission" date="2024-09" db="EMBL/GenBank/DDBJ databases">
        <authorList>
            <person name="Sun Q."/>
            <person name="Mori K."/>
        </authorList>
    </citation>
    <scope>NUCLEOTIDE SEQUENCE [LARGE SCALE GENOMIC DNA]</scope>
    <source>
        <strain evidence="1 2">CICC 10874</strain>
    </source>
</reference>
<evidence type="ECO:0008006" key="3">
    <source>
        <dbReference type="Google" id="ProtNLM"/>
    </source>
</evidence>
<evidence type="ECO:0000313" key="1">
    <source>
        <dbReference type="EMBL" id="MFC0673515.1"/>
    </source>
</evidence>
<comment type="caution">
    <text evidence="1">The sequence shown here is derived from an EMBL/GenBank/DDBJ whole genome shotgun (WGS) entry which is preliminary data.</text>
</comment>
<dbReference type="EMBL" id="JBHLSV010000005">
    <property type="protein sequence ID" value="MFC0673515.1"/>
    <property type="molecule type" value="Genomic_DNA"/>
</dbReference>
<dbReference type="InterPro" id="IPR044925">
    <property type="entry name" value="His-Me_finger_sf"/>
</dbReference>
<keyword evidence="2" id="KW-1185">Reference proteome</keyword>
<gene>
    <name evidence="1" type="ORF">ACFFF6_06055</name>
</gene>
<protein>
    <recommendedName>
        <fullName evidence="3">HNH nuclease domain-containing protein</fullName>
    </recommendedName>
</protein>
<sequence>MAGDTVITVIGKRRCTAQSPDPQYTDAVSVSRFWRLVDVRSESECWPWRGDTDRNGYGVFVFHGRKAGAHELALSFTTGERRLDDLETCHSCDNPPCCNPLHLRFDTRAGNVRDMHERGRARNGSALTVSDVVLIRERRAAGARQQDLADQFGLTDGAVSMIVRGLRWPNAGGPIQTGRKYIRG</sequence>